<evidence type="ECO:0000256" key="2">
    <source>
        <dbReference type="ARBA" id="ARBA00023052"/>
    </source>
</evidence>
<reference evidence="8" key="1">
    <citation type="journal article" date="2019" name="Int. J. Syst. Evol. Microbiol.">
        <title>The Global Catalogue of Microorganisms (GCM) 10K type strain sequencing project: providing services to taxonomists for standard genome sequencing and annotation.</title>
        <authorList>
            <consortium name="The Broad Institute Genomics Platform"/>
            <consortium name="The Broad Institute Genome Sequencing Center for Infectious Disease"/>
            <person name="Wu L."/>
            <person name="Ma J."/>
        </authorList>
    </citation>
    <scope>NUCLEOTIDE SEQUENCE [LARGE SCALE GENOMIC DNA]</scope>
    <source>
        <strain evidence="8">KCTC 12848</strain>
    </source>
</reference>
<keyword evidence="8" id="KW-1185">Reference proteome</keyword>
<accession>A0ABV9Y688</accession>
<feature type="domain" description="Thiamine pyrophosphate enzyme central" evidence="4">
    <location>
        <begin position="198"/>
        <end position="327"/>
    </location>
</feature>
<dbReference type="Pfam" id="PF00205">
    <property type="entry name" value="TPP_enzyme_M"/>
    <property type="match status" value="1"/>
</dbReference>
<evidence type="ECO:0000256" key="1">
    <source>
        <dbReference type="ARBA" id="ARBA00007812"/>
    </source>
</evidence>
<dbReference type="Pfam" id="PF02775">
    <property type="entry name" value="TPP_enzyme_C"/>
    <property type="match status" value="1"/>
</dbReference>
<dbReference type="InterPro" id="IPR012000">
    <property type="entry name" value="Thiamin_PyroP_enz_cen_dom"/>
</dbReference>
<dbReference type="InterPro" id="IPR045229">
    <property type="entry name" value="TPP_enz"/>
</dbReference>
<proteinExistence type="inferred from homology"/>
<dbReference type="EMBL" id="JBHSJB010000031">
    <property type="protein sequence ID" value="MFC5058193.1"/>
    <property type="molecule type" value="Genomic_DNA"/>
</dbReference>
<dbReference type="PANTHER" id="PTHR18968">
    <property type="entry name" value="THIAMINE PYROPHOSPHATE ENZYMES"/>
    <property type="match status" value="1"/>
</dbReference>
<sequence>MPGDPGASHADAWHALADYLAQAGPPVLFGLPGDDLAALAAVDSRGLRLVLCRDQRNAVFMATGYALGSGGPGVCVIGKGPAVANAVTGLVEARASGAPVVLVAGGTAVDRRGSGAFQELDQLALVSPAVKWAHRVDHPDRVAPALERAFLVAASDPRGPVYLELPDHLIGAPVPRARPWLPATAVARARATSPVRGAALTALRSSRRPVVLVGGGMRHRNPDGVVERFAERIGAAVFTTASGRGAVAEDHPLFCGLSGLYTPPGTEELWREADLVVAVGSRLEETATTGWDRPDRPVLQVDVDPASLSTDHPGPRVVGDGADVLAAWVAEVDRPPDRSWRTAVERCRAAARGHAEQVRGAPPEGDRPRVVDVLAAIDEVLPPDRVLVQENGLQDMWSYFYPHYTCRSAGGCIAPSEQTTLGFGAAAAAGARLAAPDRPVVAFVGDGAFNLFRSDLATLDREGIGVLYVVLRNGGYGWLHAQLDRHRLDPARHGFASDAPDAGGAGSHFPVTDRTGLVDAVRRGYRVTARGGVAVVHVDVRLADRHPALDNLIGDFPAHVAQC</sequence>
<dbReference type="InterPro" id="IPR012001">
    <property type="entry name" value="Thiamin_PyroP_enz_TPP-bd_dom"/>
</dbReference>
<evidence type="ECO:0000256" key="3">
    <source>
        <dbReference type="RuleBase" id="RU362132"/>
    </source>
</evidence>
<keyword evidence="2 3" id="KW-0786">Thiamine pyrophosphate</keyword>
<dbReference type="InterPro" id="IPR011766">
    <property type="entry name" value="TPP_enzyme_TPP-bd"/>
</dbReference>
<dbReference type="RefSeq" id="WP_344037655.1">
    <property type="nucleotide sequence ID" value="NZ_BAAAKE010000008.1"/>
</dbReference>
<feature type="domain" description="Thiamine pyrophosphate enzyme N-terminal TPP-binding" evidence="6">
    <location>
        <begin position="14"/>
        <end position="125"/>
    </location>
</feature>
<feature type="domain" description="Thiamine pyrophosphate enzyme TPP-binding" evidence="5">
    <location>
        <begin position="400"/>
        <end position="487"/>
    </location>
</feature>
<evidence type="ECO:0000259" key="6">
    <source>
        <dbReference type="Pfam" id="PF02776"/>
    </source>
</evidence>
<dbReference type="Gene3D" id="3.40.50.1220">
    <property type="entry name" value="TPP-binding domain"/>
    <property type="match status" value="1"/>
</dbReference>
<evidence type="ECO:0000259" key="4">
    <source>
        <dbReference type="Pfam" id="PF00205"/>
    </source>
</evidence>
<evidence type="ECO:0000313" key="7">
    <source>
        <dbReference type="EMBL" id="MFC5058193.1"/>
    </source>
</evidence>
<evidence type="ECO:0000313" key="8">
    <source>
        <dbReference type="Proteomes" id="UP001595833"/>
    </source>
</evidence>
<protein>
    <submittedName>
        <fullName evidence="7">Thiamine pyrophosphate-binding protein</fullName>
    </submittedName>
</protein>
<dbReference type="Gene3D" id="3.40.50.970">
    <property type="match status" value="2"/>
</dbReference>
<comment type="caution">
    <text evidence="7">The sequence shown here is derived from an EMBL/GenBank/DDBJ whole genome shotgun (WGS) entry which is preliminary data.</text>
</comment>
<dbReference type="InterPro" id="IPR029061">
    <property type="entry name" value="THDP-binding"/>
</dbReference>
<evidence type="ECO:0000259" key="5">
    <source>
        <dbReference type="Pfam" id="PF02775"/>
    </source>
</evidence>
<dbReference type="CDD" id="cd07035">
    <property type="entry name" value="TPP_PYR_POX_like"/>
    <property type="match status" value="1"/>
</dbReference>
<dbReference type="CDD" id="cd00568">
    <property type="entry name" value="TPP_enzymes"/>
    <property type="match status" value="1"/>
</dbReference>
<dbReference type="SUPFAM" id="SSF52467">
    <property type="entry name" value="DHS-like NAD/FAD-binding domain"/>
    <property type="match status" value="1"/>
</dbReference>
<gene>
    <name evidence="7" type="ORF">ACFPFM_31155</name>
</gene>
<dbReference type="SUPFAM" id="SSF52518">
    <property type="entry name" value="Thiamin diphosphate-binding fold (THDP-binding)"/>
    <property type="match status" value="2"/>
</dbReference>
<dbReference type="PANTHER" id="PTHR18968:SF13">
    <property type="entry name" value="ACETOLACTATE SYNTHASE CATALYTIC SUBUNIT, MITOCHONDRIAL"/>
    <property type="match status" value="1"/>
</dbReference>
<name>A0ABV9Y688_9PSEU</name>
<comment type="similarity">
    <text evidence="1 3">Belongs to the TPP enzyme family.</text>
</comment>
<dbReference type="InterPro" id="IPR029035">
    <property type="entry name" value="DHS-like_NAD/FAD-binding_dom"/>
</dbReference>
<dbReference type="Proteomes" id="UP001595833">
    <property type="component" value="Unassembled WGS sequence"/>
</dbReference>
<organism evidence="7 8">
    <name type="scientific">Saccharothrix xinjiangensis</name>
    <dbReference type="NCBI Taxonomy" id="204798"/>
    <lineage>
        <taxon>Bacteria</taxon>
        <taxon>Bacillati</taxon>
        <taxon>Actinomycetota</taxon>
        <taxon>Actinomycetes</taxon>
        <taxon>Pseudonocardiales</taxon>
        <taxon>Pseudonocardiaceae</taxon>
        <taxon>Saccharothrix</taxon>
    </lineage>
</organism>
<dbReference type="Pfam" id="PF02776">
    <property type="entry name" value="TPP_enzyme_N"/>
    <property type="match status" value="1"/>
</dbReference>